<sequence>MQRPNPFQWLWYAVGGRLPERLAPWVLHDVTARTWVLRHAARGAVVLTPIAVGCLLLPGPLGLRLAMVLLVAIVGVYFSLSYVDESCELRAAKHGFEHGIARATRDARNEEAEEQARKRYAAQYRSEEQA</sequence>
<evidence type="ECO:0000256" key="1">
    <source>
        <dbReference type="SAM" id="Phobius"/>
    </source>
</evidence>
<comment type="caution">
    <text evidence="2">The sequence shown here is derived from an EMBL/GenBank/DDBJ whole genome shotgun (WGS) entry which is preliminary data.</text>
</comment>
<gene>
    <name evidence="2" type="ORF">ACFPCV_03035</name>
</gene>
<name>A0ABV9RU94_9PSEU</name>
<proteinExistence type="predicted"/>
<evidence type="ECO:0000313" key="3">
    <source>
        <dbReference type="Proteomes" id="UP001595859"/>
    </source>
</evidence>
<protein>
    <submittedName>
        <fullName evidence="2">DUF5313 family protein</fullName>
    </submittedName>
</protein>
<dbReference type="Pfam" id="PF17240">
    <property type="entry name" value="DUF5313"/>
    <property type="match status" value="1"/>
</dbReference>
<dbReference type="InterPro" id="IPR035197">
    <property type="entry name" value="DUF5313"/>
</dbReference>
<dbReference type="Proteomes" id="UP001595859">
    <property type="component" value="Unassembled WGS sequence"/>
</dbReference>
<accession>A0ABV9RU94</accession>
<keyword evidence="1" id="KW-1133">Transmembrane helix</keyword>
<evidence type="ECO:0000313" key="2">
    <source>
        <dbReference type="EMBL" id="MFC4852464.1"/>
    </source>
</evidence>
<keyword evidence="3" id="KW-1185">Reference proteome</keyword>
<reference evidence="3" key="1">
    <citation type="journal article" date="2019" name="Int. J. Syst. Evol. Microbiol.">
        <title>The Global Catalogue of Microorganisms (GCM) 10K type strain sequencing project: providing services to taxonomists for standard genome sequencing and annotation.</title>
        <authorList>
            <consortium name="The Broad Institute Genomics Platform"/>
            <consortium name="The Broad Institute Genome Sequencing Center for Infectious Disease"/>
            <person name="Wu L."/>
            <person name="Ma J."/>
        </authorList>
    </citation>
    <scope>NUCLEOTIDE SEQUENCE [LARGE SCALE GENOMIC DNA]</scope>
    <source>
        <strain evidence="3">ZS-22-S1</strain>
    </source>
</reference>
<dbReference type="RefSeq" id="WP_378054197.1">
    <property type="nucleotide sequence ID" value="NZ_JBHSIS010000002.1"/>
</dbReference>
<dbReference type="EMBL" id="JBHSIS010000002">
    <property type="protein sequence ID" value="MFC4852464.1"/>
    <property type="molecule type" value="Genomic_DNA"/>
</dbReference>
<feature type="transmembrane region" description="Helical" evidence="1">
    <location>
        <begin position="65"/>
        <end position="83"/>
    </location>
</feature>
<keyword evidence="1" id="KW-0812">Transmembrane</keyword>
<keyword evidence="1" id="KW-0472">Membrane</keyword>
<organism evidence="2 3">
    <name type="scientific">Actinophytocola glycyrrhizae</name>
    <dbReference type="NCBI Taxonomy" id="2044873"/>
    <lineage>
        <taxon>Bacteria</taxon>
        <taxon>Bacillati</taxon>
        <taxon>Actinomycetota</taxon>
        <taxon>Actinomycetes</taxon>
        <taxon>Pseudonocardiales</taxon>
        <taxon>Pseudonocardiaceae</taxon>
    </lineage>
</organism>